<evidence type="ECO:0000256" key="2">
    <source>
        <dbReference type="SAM" id="MobiDB-lite"/>
    </source>
</evidence>
<keyword evidence="1" id="KW-0929">Antimicrobial</keyword>
<sequence>MDKYDKNVPSDYDGLFQKAADANGVSYDLLRKVAWTESRFQPTAKSKTGPLGMMQFTKATAKAMGLNVTDGPDDDRLVPELSINAAAKHLAELVNKFDGDELKAALAYNQGEGRLGAPQLEAYTKGDFSAISEEGRNYMRNLMDVARSPMSGQLEAFGGITPKGKGIPSDVGLGDIQVEGMRKVTDAIPESTGLNIKGIEQEAPAKSFATDFWDHHKQELSEYDARSTFFGFKKDVDAEIHNSVLGMAFRAGRLDNSFDVFKDIITPTRWNSYVPTQEDLDKLRNSGLPPSYYSVVTGGDGENWDDLIDIAKRNYEKDLQRADSGIGAQLAAGIIGAAFDPLSYVPLVGVTGKGFKLINKALVVGAQSAAINMASEGLRTSIAGGEANYTGAVLGGLVFGAGMSAISDTISAGLRRSKPEAEFNNEFVGPLMRMEARETAFNANSEDLSKMNTDGIKFDREYGGVNYAPLDTEPGAVVLPQGQILSDNNPLNPQTISEFEAINPERAARGITLGGFTEIGYKTLRSDNESVRSIASDLVRSPTGMESGSNGKFGSTADDIHSRLSSNDNRDWNLYYDKMMEVMKDPEFTVGAPKMSRAEAVEYIDRKIALAIEHPELQANLSPKELDLMRHVKGHYDLKRELMENPAVFGNSKAVSIFPGSHNKGTYVPRVYDTQSKNFRIQQLGSREAFQEAIAESLLASYYLRPATKARVDAHLREVYADEFEKATKGAQAAADAENFLRGAEAAPVMPDSLVTSGNSTSVTKVTNGELQGDYFAGKRDYSGEIPYKVDGDFVYYTAKTADGAEFAVDVFTKKGDHIGSVEFAKREGDVWHNPSLEVSEKYRRKGIATEMYRIAETESPDYVYRGTDESVGGVRTTDGQAFRKAYDSTPAKRSERQKFGTGEKVKPKVDEEAMLRQLAKKYAMKSAYGISHEDKFSASSIVDENINGLVGIENNNFLEARNLFDTDVPTTLPDGSQFSVDDIRVFSQRILMPAYDRRVNGDIAIMGSSGKTTKELKDEIMELSKQAEGNGKLKGEVEALKDTVKILTGRARRSPEGALETALRSLNDLTFFAKNFYMPIQNFGEIANMLVKGNVSAVTHGIPVINDLVNRRKPLRASEIKELHSMVFGKELDQLMRPSREDHIRRLRESTDTNAVLANVVGTLRFGTQELAARSPWTVMLNGTTNYIIDAARQGVLGDIASAVLSGTGAKFGKANYLKSASISPEQWNGIKQLFRDHATRDSSGKFTIKDKRAFTYDPRTMDLWRLADRVAGETILRPHKISSQDSVAYGAGVKMVMQFKNFVIKSLNARFVRSFYEATKNNRALDQALTHIVACGLAGGLYVGQAHLKAASLQEDKRKEYLKLALDPKMIAHASISRSSHLGSPLSIYDMIAGVFGDDTYKYTRSTVLPKQPEERDRTKAVTGRQVTGMISGALGDQIPTLGFAGQVGGTALNAVSLLKAPNKATEMEFRTGMFNTMREIVPNDPITQQLIMKIYEANGIYVRETPRK</sequence>
<keyword evidence="1" id="KW-1160">Virus entry into host cell</keyword>
<dbReference type="CDD" id="cd00254">
    <property type="entry name" value="LT-like"/>
    <property type="match status" value="1"/>
</dbReference>
<dbReference type="PROSITE" id="PS00922">
    <property type="entry name" value="TRANSGLYCOSYLASE"/>
    <property type="match status" value="1"/>
</dbReference>
<dbReference type="GO" id="GO:0016020">
    <property type="term" value="C:membrane"/>
    <property type="evidence" value="ECO:0007669"/>
    <property type="project" value="InterPro"/>
</dbReference>
<dbReference type="GO" id="GO:0031640">
    <property type="term" value="P:killing of cells of another organism"/>
    <property type="evidence" value="ECO:0007669"/>
    <property type="project" value="UniProtKB-KW"/>
</dbReference>
<keyword evidence="1" id="KW-1043">Host membrane</keyword>
<dbReference type="InterPro" id="IPR008258">
    <property type="entry name" value="Transglycosylase_SLT_dom_1"/>
</dbReference>
<dbReference type="GO" id="GO:0020002">
    <property type="term" value="C:host cell plasma membrane"/>
    <property type="evidence" value="ECO:0007669"/>
    <property type="project" value="UniProtKB-SubCell"/>
</dbReference>
<keyword evidence="1" id="KW-0812">Transmembrane</keyword>
<feature type="region of interest" description="Disordered" evidence="2">
    <location>
        <begin position="540"/>
        <end position="562"/>
    </location>
</feature>
<dbReference type="InterPro" id="IPR038994">
    <property type="entry name" value="Gp16"/>
</dbReference>
<evidence type="ECO:0000256" key="1">
    <source>
        <dbReference type="HAMAP-Rule" id="MF_04121"/>
    </source>
</evidence>
<comment type="similarity">
    <text evidence="1">Belongs to the transglycosylase Slt family.</text>
</comment>
<comment type="function">
    <text evidence="1">Component of the cylindrical core that assembles on the inner surface of the capsid during capsid formation and plays a role in viral DNA ejection into the host cell. The inner core is composed of stacked rings of gp14, gp15 and gp16 proteins. Following binding to the host cell surface, the internal core is disassembled and gp16 is ejected along with gp14 and gp15 into the infected cell. Gp16 probably inserts in the host inner membrane and remains associated with gp15. The gp15-gp16 complex binds to both the viral DNA and the host inner membrane, probably escorting the leading end of the genome through the periplasm and controlling the extent of DNA translocated into the host cell. Functions as an exolysin that catalyzes the cleavage of the glycosidic bonds between N-acetylmuramic acid and N-acetylglucosamine residues in peptidoglycans allowing the local digestion of the bacterial peptidoglycan wall.</text>
</comment>
<dbReference type="GO" id="GO:0098932">
    <property type="term" value="P:symbiont entry into host cell via disruption of host cell wall peptidoglycan"/>
    <property type="evidence" value="ECO:0007669"/>
    <property type="project" value="UniProtKB-UniRule"/>
</dbReference>
<keyword evidence="1" id="KW-0472">Membrane</keyword>
<dbReference type="EMBL" id="OP219460">
    <property type="protein sequence ID" value="UXQ90302.1"/>
    <property type="molecule type" value="Genomic_DNA"/>
</dbReference>
<keyword evidence="1" id="KW-1133">Transmembrane helix</keyword>
<feature type="active site" evidence="1">
    <location>
        <position position="37"/>
    </location>
</feature>
<evidence type="ECO:0000313" key="4">
    <source>
        <dbReference type="EMBL" id="UXQ90302.1"/>
    </source>
</evidence>
<accession>A0AAT9S9M8</accession>
<dbReference type="HAMAP" id="MF_04121">
    <property type="entry name" value="TRANSGLYCOSYLASE_T7"/>
    <property type="match status" value="1"/>
</dbReference>
<keyword evidence="1" id="KW-1162">Viral penetration into host cytoplasm</keyword>
<dbReference type="InterPro" id="IPR000189">
    <property type="entry name" value="Transglyc_AS"/>
</dbReference>
<dbReference type="GO" id="GO:0098994">
    <property type="term" value="P:symbiont entry into host cell via disruption of host cell envelope"/>
    <property type="evidence" value="ECO:0007669"/>
    <property type="project" value="UniProtKB-KW"/>
</dbReference>
<dbReference type="GO" id="GO:0000270">
    <property type="term" value="P:peptidoglycan metabolic process"/>
    <property type="evidence" value="ECO:0007669"/>
    <property type="project" value="InterPro"/>
</dbReference>
<comment type="subunit">
    <text evidence="1">Homotetramer. Interacts with gp15; after ejection the gp15-gp16 complex composed of a gp15 octamer and a gp16 tetramer probably binds both the viral DNA and the host inner membrane.</text>
</comment>
<keyword evidence="1" id="KW-0378">Hydrolase</keyword>
<feature type="region of interest" description="Transglycosylase SLT-type domain" evidence="1">
    <location>
        <begin position="24"/>
        <end position="111"/>
    </location>
</feature>
<keyword evidence="1" id="KW-1030">Host cell inner membrane</keyword>
<protein>
    <recommendedName>
        <fullName evidence="1">Peptidoglycan transglycosylase gp16</fullName>
        <ecNumber evidence="1">4.2.2.n1</ecNumber>
    </recommendedName>
    <alternativeName>
        <fullName evidence="1">Internal core protein gp16</fullName>
    </alternativeName>
</protein>
<keyword evidence="1" id="KW-1235">Degradation of host cell envelope components during virus entry</keyword>
<keyword evidence="1" id="KW-1171">Viral genome ejection through host cell envelope</keyword>
<dbReference type="GO" id="GO:0099002">
    <property type="term" value="P:symbiont genome ejection through host cell envelope, short tail mechanism"/>
    <property type="evidence" value="ECO:0007669"/>
    <property type="project" value="UniProtKB-UniRule"/>
</dbReference>
<keyword evidence="1" id="KW-1236">Degradation of host peptidoglycans during virus entry</keyword>
<feature type="topological domain" description="Periplasmic" evidence="1">
    <location>
        <begin position="1"/>
        <end position="1329"/>
    </location>
</feature>
<keyword evidence="1" id="KW-1244">Viral short tail ejection system</keyword>
<reference evidence="4" key="1">
    <citation type="submission" date="2022-08" db="EMBL/GenBank/DDBJ databases">
        <authorList>
            <person name="Xu T."/>
        </authorList>
    </citation>
    <scope>NUCLEOTIDE SEQUENCE</scope>
</reference>
<dbReference type="GO" id="GO:0016787">
    <property type="term" value="F:hydrolase activity"/>
    <property type="evidence" value="ECO:0007669"/>
    <property type="project" value="UniProtKB-KW"/>
</dbReference>
<keyword evidence="1" id="KW-0946">Virion</keyword>
<dbReference type="EC" id="4.2.2.n1" evidence="1"/>
<dbReference type="GO" id="GO:0044423">
    <property type="term" value="C:virion component"/>
    <property type="evidence" value="ECO:0007669"/>
    <property type="project" value="UniProtKB-UniRule"/>
</dbReference>
<keyword evidence="1" id="KW-0081">Bacteriolytic enzyme</keyword>
<evidence type="ECO:0000259" key="3">
    <source>
        <dbReference type="Pfam" id="PF01464"/>
    </source>
</evidence>
<feature type="domain" description="Transglycosylase SLT" evidence="3">
    <location>
        <begin position="15"/>
        <end position="127"/>
    </location>
</feature>
<comment type="domain">
    <text evidence="1">The N-terminus contains the transglycosylase activity. The C-terminus is essential for the viral DNA translocation into the host cytoplasm.</text>
</comment>
<dbReference type="GO" id="GO:0008933">
    <property type="term" value="F:peptidoglycan lytic transglycosylase activity"/>
    <property type="evidence" value="ECO:0007669"/>
    <property type="project" value="UniProtKB-UniRule"/>
</dbReference>
<name>A0AAT9S9M8_9CAUD</name>
<dbReference type="PANTHER" id="PTHR37423">
    <property type="entry name" value="SOLUBLE LYTIC MUREIN TRANSGLYCOSYLASE-RELATED"/>
    <property type="match status" value="1"/>
</dbReference>
<feature type="topological domain" description="Cytoplasmic" evidence="1">
    <location>
        <begin position="1351"/>
        <end position="1511"/>
    </location>
</feature>
<dbReference type="PANTHER" id="PTHR37423:SF2">
    <property type="entry name" value="MEMBRANE-BOUND LYTIC MUREIN TRANSGLYCOSYLASE C"/>
    <property type="match status" value="1"/>
</dbReference>
<dbReference type="SUPFAM" id="SSF53955">
    <property type="entry name" value="Lysozyme-like"/>
    <property type="match status" value="1"/>
</dbReference>
<comment type="subcellular location">
    <subcellularLocation>
        <location evidence="1">Virion</location>
    </subcellularLocation>
    <subcellularLocation>
        <location evidence="1">Host cell inner membrane</location>
        <topology evidence="1">Single-pass membrane protein</topology>
    </subcellularLocation>
    <text evidence="1">The gp15-gp16 complex spans the periplasm and the cytoplasmic membrane.</text>
</comment>
<organism evidence="4">
    <name type="scientific">Yersinia phage vB_YenP_WX2</name>
    <dbReference type="NCBI Taxonomy" id="2973500"/>
    <lineage>
        <taxon>Viruses</taxon>
        <taxon>Duplodnaviria</taxon>
        <taxon>Heunggongvirae</taxon>
        <taxon>Uroviricota</taxon>
        <taxon>Caudoviricetes</taxon>
    </lineage>
</organism>
<feature type="compositionally biased region" description="Polar residues" evidence="2">
    <location>
        <begin position="544"/>
        <end position="553"/>
    </location>
</feature>
<proteinExistence type="inferred from homology"/>
<dbReference type="Gene3D" id="1.10.530.10">
    <property type="match status" value="1"/>
</dbReference>
<dbReference type="InterPro" id="IPR023346">
    <property type="entry name" value="Lysozyme-like_dom_sf"/>
</dbReference>
<keyword evidence="1 4" id="KW-0456">Lyase</keyword>
<dbReference type="Pfam" id="PF01464">
    <property type="entry name" value="SLT"/>
    <property type="match status" value="1"/>
</dbReference>
<dbReference type="GO" id="GO:0042742">
    <property type="term" value="P:defense response to bacterium"/>
    <property type="evidence" value="ECO:0007669"/>
    <property type="project" value="UniProtKB-KW"/>
</dbReference>
<keyword evidence="1" id="KW-1032">Host cell membrane</keyword>
<comment type="catalytic activity">
    <reaction evidence="1">
        <text>Exolytic cleavage of the (1-&gt;4)-beta-glycosidic linkage between N-acetylmuramic acid (MurNAc) and N-acetylglucosamine (GlcNAc) residues in peptidoglycan, from either the reducing or the non-reducing ends of the peptidoglycan chains, with concomitant formation of a 1,6-anhydrobond in the MurNAc residue.</text>
        <dbReference type="EC" id="4.2.2.n1"/>
    </reaction>
</comment>